<dbReference type="InterPro" id="IPR008571">
    <property type="entry name" value="HerA-like"/>
</dbReference>
<proteinExistence type="inferred from homology"/>
<dbReference type="Gene3D" id="3.40.50.300">
    <property type="entry name" value="P-loop containing nucleotide triphosphate hydrolases"/>
    <property type="match status" value="2"/>
</dbReference>
<evidence type="ECO:0000313" key="9">
    <source>
        <dbReference type="Proteomes" id="UP001596395"/>
    </source>
</evidence>
<comment type="catalytic activity">
    <reaction evidence="4">
        <text>ATP + H2O = ADP + phosphate + H(+)</text>
        <dbReference type="Rhea" id="RHEA:13065"/>
        <dbReference type="ChEBI" id="CHEBI:15377"/>
        <dbReference type="ChEBI" id="CHEBI:15378"/>
        <dbReference type="ChEBI" id="CHEBI:30616"/>
        <dbReference type="ChEBI" id="CHEBI:43474"/>
        <dbReference type="ChEBI" id="CHEBI:456216"/>
        <dbReference type="EC" id="5.6.2.4"/>
    </reaction>
</comment>
<dbReference type="InterPro" id="IPR027417">
    <property type="entry name" value="P-loop_NTPase"/>
</dbReference>
<evidence type="ECO:0000256" key="4">
    <source>
        <dbReference type="ARBA" id="ARBA00048988"/>
    </source>
</evidence>
<protein>
    <submittedName>
        <fullName evidence="8">ATP-binding protein</fullName>
    </submittedName>
</protein>
<evidence type="ECO:0000256" key="3">
    <source>
        <dbReference type="ARBA" id="ARBA00048954"/>
    </source>
</evidence>
<evidence type="ECO:0000313" key="8">
    <source>
        <dbReference type="EMBL" id="MFC6954074.1"/>
    </source>
</evidence>
<comment type="catalytic activity">
    <reaction evidence="3">
        <text>ATP + H2O = ADP + phosphate + H(+)</text>
        <dbReference type="Rhea" id="RHEA:13065"/>
        <dbReference type="ChEBI" id="CHEBI:15377"/>
        <dbReference type="ChEBI" id="CHEBI:15378"/>
        <dbReference type="ChEBI" id="CHEBI:30616"/>
        <dbReference type="ChEBI" id="CHEBI:43474"/>
        <dbReference type="ChEBI" id="CHEBI:456216"/>
        <dbReference type="EC" id="5.6.2.3"/>
    </reaction>
</comment>
<sequence length="805" mass="88199">MSDTPLTEQSDTQRDRTDDCLAIGSIVSSNSHMDYTVEIYNETDRERAPAPDECGFGQPVFIKKTIRGDEYIVMGVIYDTQLVDPDQGRSGPRLAQGDQPQFTPGYVEERTKFAGVALLGTAEVTEDGTIENSSHQMPRWTLAVEDIVEQCPDGVTRDFHSTEDGRLQLAYIERLLDVAGPLGAEVTLALVGRLRDSFPAEEHQRVLNVIEKDVRWQSSVDRGGDAMSTPSTSSARTGSDGDLIGTVAGPGDGPNEFFIVTPDEQAVKTGEFITYSVTVEGTPRDVIARVTNREQARGLPEAFMADPHVAPEAVAGTLGVPTEDIDLYRLEATVIGFYDTKMETFSNPRQLPRPGTQLRTAPDAMLEAVLPNLGIGAENARTESGEVDLSSVDVATRDGLAHMGWLLNRETGAVDVHVPIDEFAATHLAILASTGSGKSYTAGVLMEEMMKPDVRASLLVFDPHGEYGSLSEIRGEERFAGEDGYRPEVEYFNPENLRIRISELSVGDVMAILDNPSDRMQERLAGGWRAMQQRESRTWGVDELLDEMRNQYGPDDASVGALEWRLRRSIQRNELFTTDVNVPLDDLVAPGRCTVLQMDTLSRRDQQMIATVLLRRLYQARLAAVRERGDDPNFDGDIIDFPLFSLFEEGHRFAPATGDAPSLGIMRTITSEGRKFGFGLGIISQRPSKIDQDVLSQCGTQVTMKIQNPTDQKAIESSVEAAGEDVLRELPGLTPGQAVVSGDAMNTPVLIQVRERHTQHGADSIPATQRWRTANEQRREQPTRSEGADMGGGESTGDVDLLGDG</sequence>
<gene>
    <name evidence="8" type="ORF">ACFQGB_14485</name>
</gene>
<dbReference type="Pfam" id="PF01935">
    <property type="entry name" value="DUF87"/>
    <property type="match status" value="1"/>
</dbReference>
<dbReference type="Proteomes" id="UP001596395">
    <property type="component" value="Unassembled WGS sequence"/>
</dbReference>
<comment type="similarity">
    <text evidence="1">Belongs to the HerA family.</text>
</comment>
<evidence type="ECO:0000259" key="6">
    <source>
        <dbReference type="Pfam" id="PF01935"/>
    </source>
</evidence>
<evidence type="ECO:0000256" key="5">
    <source>
        <dbReference type="SAM" id="MobiDB-lite"/>
    </source>
</evidence>
<keyword evidence="9" id="KW-1185">Reference proteome</keyword>
<evidence type="ECO:0000256" key="1">
    <source>
        <dbReference type="ARBA" id="ARBA00007816"/>
    </source>
</evidence>
<dbReference type="Pfam" id="PF26500">
    <property type="entry name" value="DUF8166"/>
    <property type="match status" value="1"/>
</dbReference>
<feature type="region of interest" description="Disordered" evidence="5">
    <location>
        <begin position="757"/>
        <end position="805"/>
    </location>
</feature>
<keyword evidence="8" id="KW-0547">Nucleotide-binding</keyword>
<dbReference type="EMBL" id="JBHSXN010000002">
    <property type="protein sequence ID" value="MFC6954074.1"/>
    <property type="molecule type" value="Genomic_DNA"/>
</dbReference>
<dbReference type="PANTHER" id="PTHR42957:SF1">
    <property type="entry name" value="HELICASE MJ1565-RELATED"/>
    <property type="match status" value="1"/>
</dbReference>
<dbReference type="GO" id="GO:0043138">
    <property type="term" value="F:3'-5' DNA helicase activity"/>
    <property type="evidence" value="ECO:0007669"/>
    <property type="project" value="UniProtKB-EC"/>
</dbReference>
<feature type="domain" description="Helicase HerA central" evidence="6">
    <location>
        <begin position="402"/>
        <end position="617"/>
    </location>
</feature>
<evidence type="ECO:0000256" key="2">
    <source>
        <dbReference type="ARBA" id="ARBA00034617"/>
    </source>
</evidence>
<feature type="compositionally biased region" description="Polar residues" evidence="5">
    <location>
        <begin position="228"/>
        <end position="237"/>
    </location>
</feature>
<feature type="region of interest" description="Disordered" evidence="5">
    <location>
        <begin position="220"/>
        <end position="243"/>
    </location>
</feature>
<dbReference type="GO" id="GO:0043139">
    <property type="term" value="F:5'-3' DNA helicase activity"/>
    <property type="evidence" value="ECO:0007669"/>
    <property type="project" value="UniProtKB-EC"/>
</dbReference>
<feature type="compositionally biased region" description="Basic and acidic residues" evidence="5">
    <location>
        <begin position="773"/>
        <end position="787"/>
    </location>
</feature>
<keyword evidence="8" id="KW-0067">ATP-binding</keyword>
<name>A0ABD5VEW0_9EURY</name>
<accession>A0ABD5VEW0</accession>
<reference evidence="8 9" key="1">
    <citation type="journal article" date="2019" name="Int. J. Syst. Evol. Microbiol.">
        <title>The Global Catalogue of Microorganisms (GCM) 10K type strain sequencing project: providing services to taxonomists for standard genome sequencing and annotation.</title>
        <authorList>
            <consortium name="The Broad Institute Genomics Platform"/>
            <consortium name="The Broad Institute Genome Sequencing Center for Infectious Disease"/>
            <person name="Wu L."/>
            <person name="Ma J."/>
        </authorList>
    </citation>
    <scope>NUCLEOTIDE SEQUENCE [LARGE SCALE GENOMIC DNA]</scope>
    <source>
        <strain evidence="8 9">GX26</strain>
    </source>
</reference>
<dbReference type="GO" id="GO:0005524">
    <property type="term" value="F:ATP binding"/>
    <property type="evidence" value="ECO:0007669"/>
    <property type="project" value="UniProtKB-KW"/>
</dbReference>
<feature type="domain" description="DUF8166" evidence="7">
    <location>
        <begin position="9"/>
        <end position="223"/>
    </location>
</feature>
<dbReference type="InterPro" id="IPR058479">
    <property type="entry name" value="DUF8166"/>
</dbReference>
<dbReference type="SUPFAM" id="SSF52540">
    <property type="entry name" value="P-loop containing nucleoside triphosphate hydrolases"/>
    <property type="match status" value="1"/>
</dbReference>
<dbReference type="AlphaFoldDB" id="A0ABD5VEW0"/>
<comment type="caution">
    <text evidence="8">The sequence shown here is derived from an EMBL/GenBank/DDBJ whole genome shotgun (WGS) entry which is preliminary data.</text>
</comment>
<organism evidence="8 9">
    <name type="scientific">Halorubellus litoreus</name>
    <dbReference type="NCBI Taxonomy" id="755308"/>
    <lineage>
        <taxon>Archaea</taxon>
        <taxon>Methanobacteriati</taxon>
        <taxon>Methanobacteriota</taxon>
        <taxon>Stenosarchaea group</taxon>
        <taxon>Halobacteria</taxon>
        <taxon>Halobacteriales</taxon>
        <taxon>Halorubellaceae</taxon>
        <taxon>Halorubellus</taxon>
    </lineage>
</organism>
<evidence type="ECO:0000259" key="7">
    <source>
        <dbReference type="Pfam" id="PF26500"/>
    </source>
</evidence>
<dbReference type="InterPro" id="IPR002789">
    <property type="entry name" value="HerA_central"/>
</dbReference>
<dbReference type="PANTHER" id="PTHR42957">
    <property type="entry name" value="HELICASE MJ1565-RELATED"/>
    <property type="match status" value="1"/>
</dbReference>
<comment type="catalytic activity">
    <reaction evidence="2">
        <text>Couples ATP hydrolysis with the unwinding of duplex DNA by translocating in the 3'-5' direction.</text>
        <dbReference type="EC" id="5.6.2.4"/>
    </reaction>
</comment>
<dbReference type="RefSeq" id="WP_336351016.1">
    <property type="nucleotide sequence ID" value="NZ_JAZAQL010000002.1"/>
</dbReference>